<organism evidence="3 4">
    <name type="scientific">Hyalella azteca</name>
    <name type="common">Amphipod</name>
    <dbReference type="NCBI Taxonomy" id="294128"/>
    <lineage>
        <taxon>Eukaryota</taxon>
        <taxon>Metazoa</taxon>
        <taxon>Ecdysozoa</taxon>
        <taxon>Arthropoda</taxon>
        <taxon>Crustacea</taxon>
        <taxon>Multicrustacea</taxon>
        <taxon>Malacostraca</taxon>
        <taxon>Eumalacostraca</taxon>
        <taxon>Peracarida</taxon>
        <taxon>Amphipoda</taxon>
        <taxon>Senticaudata</taxon>
        <taxon>Talitrida</taxon>
        <taxon>Talitroidea</taxon>
        <taxon>Hyalellidae</taxon>
        <taxon>Hyalella</taxon>
    </lineage>
</organism>
<dbReference type="AlphaFoldDB" id="A0A8B7P0E4"/>
<keyword evidence="2" id="KW-0812">Transmembrane</keyword>
<accession>A0A8B7P0E4</accession>
<evidence type="ECO:0000313" key="3">
    <source>
        <dbReference type="Proteomes" id="UP000694843"/>
    </source>
</evidence>
<feature type="transmembrane region" description="Helical" evidence="2">
    <location>
        <begin position="6"/>
        <end position="25"/>
    </location>
</feature>
<dbReference type="Proteomes" id="UP000694843">
    <property type="component" value="Unplaced"/>
</dbReference>
<gene>
    <name evidence="4" type="primary">LOC108675893</name>
</gene>
<keyword evidence="3" id="KW-1185">Reference proteome</keyword>
<name>A0A8B7P0E4_HYAAZ</name>
<dbReference type="KEGG" id="hazt:108675893"/>
<evidence type="ECO:0000256" key="2">
    <source>
        <dbReference type="SAM" id="Phobius"/>
    </source>
</evidence>
<keyword evidence="2" id="KW-0472">Membrane</keyword>
<evidence type="ECO:0000313" key="4">
    <source>
        <dbReference type="RefSeq" id="XP_018019430.1"/>
    </source>
</evidence>
<dbReference type="GeneID" id="108675893"/>
<dbReference type="RefSeq" id="XP_018019430.1">
    <property type="nucleotide sequence ID" value="XM_018163941.2"/>
</dbReference>
<feature type="region of interest" description="Disordered" evidence="1">
    <location>
        <begin position="51"/>
        <end position="74"/>
    </location>
</feature>
<feature type="region of interest" description="Disordered" evidence="1">
    <location>
        <begin position="87"/>
        <end position="122"/>
    </location>
</feature>
<keyword evidence="2" id="KW-1133">Transmembrane helix</keyword>
<reference evidence="4" key="1">
    <citation type="submission" date="2025-08" db="UniProtKB">
        <authorList>
            <consortium name="RefSeq"/>
        </authorList>
    </citation>
    <scope>IDENTIFICATION</scope>
    <source>
        <tissue evidence="4">Whole organism</tissue>
    </source>
</reference>
<proteinExistence type="predicted"/>
<evidence type="ECO:0000256" key="1">
    <source>
        <dbReference type="SAM" id="MobiDB-lite"/>
    </source>
</evidence>
<sequence length="248" mass="26670">MVLVMGVMGGVLLVVAVLLMAVWWMRSRDRRSHQSTKTVTHIVKKEKNPDLLRMDNTDDSDGEDTTCGVPLKSSTSLIDDTSLELEKVPEENDGISGSATRLMSMAPARSSRGRETKGSGVQNRFSAPQQQSVMVDYPAAIRNYARYGDDPISLYASSSPDVNDRTRLTASVASPATSTRSAMLNLEDSGLLVDSMGTPSSSIGGIGGSLLRGSRDREAELSISVAEADPRRQTTVRLLRSSSPESSC</sequence>
<protein>
    <submittedName>
        <fullName evidence="4">Uncharacterized protein LOC108675893</fullName>
    </submittedName>
</protein>